<dbReference type="SUPFAM" id="SSF51197">
    <property type="entry name" value="Clavaminate synthase-like"/>
    <property type="match status" value="1"/>
</dbReference>
<evidence type="ECO:0000313" key="8">
    <source>
        <dbReference type="Proteomes" id="UP000190637"/>
    </source>
</evidence>
<dbReference type="PANTHER" id="PTHR16557">
    <property type="entry name" value="ALKYLATED DNA REPAIR PROTEIN ALKB-RELATED"/>
    <property type="match status" value="1"/>
</dbReference>
<dbReference type="Gene3D" id="2.60.120.590">
    <property type="entry name" value="Alpha-ketoglutarate-dependent dioxygenase AlkB-like"/>
    <property type="match status" value="1"/>
</dbReference>
<dbReference type="EMBL" id="FUWS01000001">
    <property type="protein sequence ID" value="SJZ38712.1"/>
    <property type="molecule type" value="Genomic_DNA"/>
</dbReference>
<dbReference type="InterPro" id="IPR027450">
    <property type="entry name" value="AlkB-like"/>
</dbReference>
<comment type="cofactor">
    <cofactor evidence="5">
        <name>Fe(2+)</name>
        <dbReference type="ChEBI" id="CHEBI:29033"/>
    </cofactor>
    <text evidence="5">Binds 1 Fe(2+) ion per subunit.</text>
</comment>
<evidence type="ECO:0000256" key="3">
    <source>
        <dbReference type="ARBA" id="ARBA00023002"/>
    </source>
</evidence>
<keyword evidence="2 7" id="KW-0223">Dioxygenase</keyword>
<evidence type="ECO:0000259" key="6">
    <source>
        <dbReference type="PROSITE" id="PS51471"/>
    </source>
</evidence>
<dbReference type="PROSITE" id="PS51471">
    <property type="entry name" value="FE2OG_OXY"/>
    <property type="match status" value="1"/>
</dbReference>
<keyword evidence="1 5" id="KW-0479">Metal-binding</keyword>
<gene>
    <name evidence="7" type="ORF">SAMN02745673_00230</name>
</gene>
<dbReference type="OrthoDB" id="9796932at2"/>
<name>A0A1T4K8F2_9ACTN</name>
<dbReference type="Proteomes" id="UP000190637">
    <property type="component" value="Unassembled WGS sequence"/>
</dbReference>
<feature type="binding site" evidence="5">
    <location>
        <position position="132"/>
    </location>
    <ligand>
        <name>Fe cation</name>
        <dbReference type="ChEBI" id="CHEBI:24875"/>
        <note>catalytic</note>
    </ligand>
</feature>
<proteinExistence type="predicted"/>
<keyword evidence="3" id="KW-0560">Oxidoreductase</keyword>
<dbReference type="GO" id="GO:0035513">
    <property type="term" value="P:oxidative RNA demethylation"/>
    <property type="evidence" value="ECO:0007669"/>
    <property type="project" value="TreeGrafter"/>
</dbReference>
<evidence type="ECO:0000256" key="1">
    <source>
        <dbReference type="ARBA" id="ARBA00022723"/>
    </source>
</evidence>
<feature type="binding site" evidence="5">
    <location>
        <position position="130"/>
    </location>
    <ligand>
        <name>Fe cation</name>
        <dbReference type="ChEBI" id="CHEBI:24875"/>
        <note>catalytic</note>
    </ligand>
</feature>
<dbReference type="GO" id="GO:0008198">
    <property type="term" value="F:ferrous iron binding"/>
    <property type="evidence" value="ECO:0007669"/>
    <property type="project" value="TreeGrafter"/>
</dbReference>
<dbReference type="InterPro" id="IPR005123">
    <property type="entry name" value="Oxoglu/Fe-dep_dioxygenase_dom"/>
</dbReference>
<reference evidence="7 8" key="1">
    <citation type="submission" date="2017-02" db="EMBL/GenBank/DDBJ databases">
        <authorList>
            <person name="Peterson S.W."/>
        </authorList>
    </citation>
    <scope>NUCLEOTIDE SEQUENCE [LARGE SCALE GENOMIC DNA]</scope>
    <source>
        <strain evidence="7 8">DSM 45154</strain>
    </source>
</reference>
<dbReference type="InterPro" id="IPR037151">
    <property type="entry name" value="AlkB-like_sf"/>
</dbReference>
<organism evidence="7 8">
    <name type="scientific">Marinactinospora thermotolerans DSM 45154</name>
    <dbReference type="NCBI Taxonomy" id="1122192"/>
    <lineage>
        <taxon>Bacteria</taxon>
        <taxon>Bacillati</taxon>
        <taxon>Actinomycetota</taxon>
        <taxon>Actinomycetes</taxon>
        <taxon>Streptosporangiales</taxon>
        <taxon>Nocardiopsidaceae</taxon>
        <taxon>Marinactinospora</taxon>
    </lineage>
</organism>
<dbReference type="AlphaFoldDB" id="A0A1T4K8F2"/>
<dbReference type="GO" id="GO:0035516">
    <property type="term" value="F:broad specificity oxidative DNA demethylase activity"/>
    <property type="evidence" value="ECO:0007669"/>
    <property type="project" value="TreeGrafter"/>
</dbReference>
<dbReference type="GO" id="GO:0005737">
    <property type="term" value="C:cytoplasm"/>
    <property type="evidence" value="ECO:0007669"/>
    <property type="project" value="TreeGrafter"/>
</dbReference>
<keyword evidence="4 5" id="KW-0408">Iron</keyword>
<dbReference type="GO" id="GO:0035515">
    <property type="term" value="F:oxidative RNA demethylase activity"/>
    <property type="evidence" value="ECO:0007669"/>
    <property type="project" value="TreeGrafter"/>
</dbReference>
<protein>
    <submittedName>
        <fullName evidence="7">DNA-N1-methyladenine dioxygenase</fullName>
    </submittedName>
</protein>
<accession>A0A1T4K8F2</accession>
<evidence type="ECO:0000313" key="7">
    <source>
        <dbReference type="EMBL" id="SJZ38712.1"/>
    </source>
</evidence>
<keyword evidence="8" id="KW-1185">Reference proteome</keyword>
<feature type="domain" description="Fe2OG dioxygenase" evidence="6">
    <location>
        <begin position="112"/>
        <end position="215"/>
    </location>
</feature>
<dbReference type="PANTHER" id="PTHR16557:SF2">
    <property type="entry name" value="NUCLEIC ACID DIOXYGENASE ALKBH1"/>
    <property type="match status" value="1"/>
</dbReference>
<evidence type="ECO:0000256" key="4">
    <source>
        <dbReference type="ARBA" id="ARBA00023004"/>
    </source>
</evidence>
<evidence type="ECO:0000256" key="2">
    <source>
        <dbReference type="ARBA" id="ARBA00022964"/>
    </source>
</evidence>
<sequence>MTDSLFPPGPVTVAPGAIHLPGRLDLDRQRDLVERCRTWARLPGGMRRHRMPRGGRMSVRMLSLGWYWEPYRYTRTLPEGTPVPPFPAVLGDLAREAVTAAFGAPPPAGAPPYDVALVNFYDPTARMGMHRDAEERADLPVVSISLGDTCVFRFGNTETRTRPYRDVELRSGDVFVFGGPARRAYHGVPRILPGSADPACGLASGRLNITIRASGLA</sequence>
<feature type="binding site" evidence="5">
    <location>
        <position position="186"/>
    </location>
    <ligand>
        <name>Fe cation</name>
        <dbReference type="ChEBI" id="CHEBI:24875"/>
        <note>catalytic</note>
    </ligand>
</feature>
<dbReference type="Pfam" id="PF13532">
    <property type="entry name" value="2OG-FeII_Oxy_2"/>
    <property type="match status" value="1"/>
</dbReference>
<evidence type="ECO:0000256" key="5">
    <source>
        <dbReference type="PIRSR" id="PIRSR604574-2"/>
    </source>
</evidence>
<dbReference type="STRING" id="1122192.SAMN02745673_00230"/>
<dbReference type="InterPro" id="IPR004574">
    <property type="entry name" value="Alkb"/>
</dbReference>
<dbReference type="RefSeq" id="WP_078759669.1">
    <property type="nucleotide sequence ID" value="NZ_FUWS01000001.1"/>
</dbReference>